<dbReference type="Gene3D" id="3.30.54.20">
    <property type="match status" value="1"/>
</dbReference>
<comment type="caution">
    <text evidence="16">The sequence shown here is derived from an EMBL/GenBank/DDBJ whole genome shotgun (WGS) entry which is preliminary data.</text>
</comment>
<evidence type="ECO:0000256" key="3">
    <source>
        <dbReference type="ARBA" id="ARBA00022555"/>
    </source>
</evidence>
<dbReference type="SUPFAM" id="SSF81271">
    <property type="entry name" value="TGS-like"/>
    <property type="match status" value="1"/>
</dbReference>
<dbReference type="Pfam" id="PF02824">
    <property type="entry name" value="TGS"/>
    <property type="match status" value="1"/>
</dbReference>
<dbReference type="HAMAP" id="MF_00184">
    <property type="entry name" value="Thr_tRNA_synth"/>
    <property type="match status" value="1"/>
</dbReference>
<evidence type="ECO:0000313" key="17">
    <source>
        <dbReference type="Proteomes" id="UP001271890"/>
    </source>
</evidence>
<dbReference type="Gene3D" id="3.40.50.800">
    <property type="entry name" value="Anticodon-binding domain"/>
    <property type="match status" value="1"/>
</dbReference>
<dbReference type="Gene3D" id="3.30.930.10">
    <property type="entry name" value="Bira Bifunctional Protein, Domain 2"/>
    <property type="match status" value="1"/>
</dbReference>
<evidence type="ECO:0000256" key="7">
    <source>
        <dbReference type="ARBA" id="ARBA00022833"/>
    </source>
</evidence>
<dbReference type="CDD" id="cd00771">
    <property type="entry name" value="ThrRS_core"/>
    <property type="match status" value="1"/>
</dbReference>
<keyword evidence="5 13" id="KW-0479">Metal-binding</keyword>
<proteinExistence type="inferred from homology"/>
<comment type="subunit">
    <text evidence="13">Homodimer.</text>
</comment>
<evidence type="ECO:0000259" key="15">
    <source>
        <dbReference type="PROSITE" id="PS51880"/>
    </source>
</evidence>
<dbReference type="Pfam" id="PF00587">
    <property type="entry name" value="tRNA-synt_2b"/>
    <property type="match status" value="1"/>
</dbReference>
<dbReference type="InterPro" id="IPR018163">
    <property type="entry name" value="Thr/Ala-tRNA-synth_IIc_edit"/>
</dbReference>
<feature type="domain" description="Aminoacyl-transfer RNA synthetases class-II family profile" evidence="14">
    <location>
        <begin position="242"/>
        <end position="535"/>
    </location>
</feature>
<keyword evidence="2 13" id="KW-0963">Cytoplasm</keyword>
<gene>
    <name evidence="13 16" type="primary">thrS</name>
    <name evidence="16" type="ORF">FE392_04895</name>
</gene>
<comment type="caution">
    <text evidence="13">Lacks conserved residue(s) required for the propagation of feature annotation.</text>
</comment>
<feature type="binding site" evidence="13">
    <location>
        <position position="512"/>
    </location>
    <ligand>
        <name>Zn(2+)</name>
        <dbReference type="ChEBI" id="CHEBI:29105"/>
        <note>catalytic</note>
    </ligand>
</feature>
<dbReference type="Gene3D" id="3.30.980.10">
    <property type="entry name" value="Threonyl-trna Synthetase, Chain A, domain 2"/>
    <property type="match status" value="1"/>
</dbReference>
<evidence type="ECO:0000259" key="14">
    <source>
        <dbReference type="PROSITE" id="PS50862"/>
    </source>
</evidence>
<dbReference type="InterPro" id="IPR006195">
    <property type="entry name" value="aa-tRNA-synth_II"/>
</dbReference>
<keyword evidence="17" id="KW-1185">Reference proteome</keyword>
<evidence type="ECO:0000256" key="9">
    <source>
        <dbReference type="ARBA" id="ARBA00022884"/>
    </source>
</evidence>
<dbReference type="PROSITE" id="PS51880">
    <property type="entry name" value="TGS"/>
    <property type="match status" value="1"/>
</dbReference>
<dbReference type="NCBIfam" id="TIGR00418">
    <property type="entry name" value="thrS"/>
    <property type="match status" value="1"/>
</dbReference>
<feature type="domain" description="TGS" evidence="15">
    <location>
        <begin position="1"/>
        <end position="61"/>
    </location>
</feature>
<dbReference type="Pfam" id="PF07973">
    <property type="entry name" value="tRNA_SAD"/>
    <property type="match status" value="1"/>
</dbReference>
<comment type="similarity">
    <text evidence="1 13">Belongs to the class-II aminoacyl-tRNA synthetase family.</text>
</comment>
<evidence type="ECO:0000256" key="1">
    <source>
        <dbReference type="ARBA" id="ARBA00008226"/>
    </source>
</evidence>
<dbReference type="InterPro" id="IPR033728">
    <property type="entry name" value="ThrRS_core"/>
</dbReference>
<evidence type="ECO:0000256" key="11">
    <source>
        <dbReference type="ARBA" id="ARBA00023146"/>
    </source>
</evidence>
<keyword evidence="4 13" id="KW-0436">Ligase</keyword>
<comment type="cofactor">
    <cofactor evidence="13">
        <name>Zn(2+)</name>
        <dbReference type="ChEBI" id="CHEBI:29105"/>
    </cofactor>
    <text evidence="13">Binds 1 zinc ion per subunit.</text>
</comment>
<dbReference type="InterPro" id="IPR012676">
    <property type="entry name" value="TGS-like"/>
</dbReference>
<dbReference type="SUPFAM" id="SSF55681">
    <property type="entry name" value="Class II aaRS and biotin synthetases"/>
    <property type="match status" value="1"/>
</dbReference>
<comment type="catalytic activity">
    <reaction evidence="12 13">
        <text>tRNA(Thr) + L-threonine + ATP = L-threonyl-tRNA(Thr) + AMP + diphosphate + H(+)</text>
        <dbReference type="Rhea" id="RHEA:24624"/>
        <dbReference type="Rhea" id="RHEA-COMP:9670"/>
        <dbReference type="Rhea" id="RHEA-COMP:9704"/>
        <dbReference type="ChEBI" id="CHEBI:15378"/>
        <dbReference type="ChEBI" id="CHEBI:30616"/>
        <dbReference type="ChEBI" id="CHEBI:33019"/>
        <dbReference type="ChEBI" id="CHEBI:57926"/>
        <dbReference type="ChEBI" id="CHEBI:78442"/>
        <dbReference type="ChEBI" id="CHEBI:78534"/>
        <dbReference type="ChEBI" id="CHEBI:456215"/>
        <dbReference type="EC" id="6.1.1.3"/>
    </reaction>
</comment>
<dbReference type="InterPro" id="IPR002320">
    <property type="entry name" value="Thr-tRNA-ligase_IIa"/>
</dbReference>
<evidence type="ECO:0000256" key="13">
    <source>
        <dbReference type="HAMAP-Rule" id="MF_00184"/>
    </source>
</evidence>
<dbReference type="Proteomes" id="UP001271890">
    <property type="component" value="Unassembled WGS sequence"/>
</dbReference>
<dbReference type="InterPro" id="IPR002314">
    <property type="entry name" value="aa-tRNA-synt_IIb"/>
</dbReference>
<evidence type="ECO:0000313" key="16">
    <source>
        <dbReference type="EMBL" id="MDX7986674.1"/>
    </source>
</evidence>
<dbReference type="CDD" id="cd00860">
    <property type="entry name" value="ThrRS_anticodon"/>
    <property type="match status" value="1"/>
</dbReference>
<comment type="subcellular location">
    <subcellularLocation>
        <location evidence="13">Cytoplasm</location>
    </subcellularLocation>
</comment>
<dbReference type="PANTHER" id="PTHR11451:SF44">
    <property type="entry name" value="THREONINE--TRNA LIGASE, CHLOROPLASTIC_MITOCHONDRIAL 2"/>
    <property type="match status" value="1"/>
</dbReference>
<evidence type="ECO:0000256" key="10">
    <source>
        <dbReference type="ARBA" id="ARBA00022917"/>
    </source>
</evidence>
<dbReference type="SUPFAM" id="SSF55186">
    <property type="entry name" value="ThrRS/AlaRS common domain"/>
    <property type="match status" value="1"/>
</dbReference>
<dbReference type="InterPro" id="IPR012675">
    <property type="entry name" value="Beta-grasp_dom_sf"/>
</dbReference>
<dbReference type="InterPro" id="IPR047246">
    <property type="entry name" value="ThrRS_anticodon"/>
</dbReference>
<keyword evidence="10 13" id="KW-0648">Protein biosynthesis</keyword>
<keyword evidence="8 13" id="KW-0067">ATP-binding</keyword>
<keyword evidence="11 13" id="KW-0030">Aminoacyl-tRNA synthetase</keyword>
<feature type="binding site" evidence="13">
    <location>
        <position position="384"/>
    </location>
    <ligand>
        <name>Zn(2+)</name>
        <dbReference type="ChEBI" id="CHEBI:29105"/>
        <note>catalytic</note>
    </ligand>
</feature>
<protein>
    <recommendedName>
        <fullName evidence="13">Threonine--tRNA ligase</fullName>
        <ecNumber evidence="13">6.1.1.3</ecNumber>
    </recommendedName>
    <alternativeName>
        <fullName evidence="13">Threonyl-tRNA synthetase</fullName>
        <shortName evidence="13">ThrRS</shortName>
    </alternativeName>
</protein>
<evidence type="ECO:0000256" key="6">
    <source>
        <dbReference type="ARBA" id="ARBA00022741"/>
    </source>
</evidence>
<dbReference type="InterPro" id="IPR004154">
    <property type="entry name" value="Anticodon-bd"/>
</dbReference>
<sequence length="652" mass="74755">MPMIIFPNGEQKEFECPVSVLDIAKYISTSLAKSAVAGKVNGQLVDLCELIIDDSEVNIIRDKDPDGIEIIRHSFAHLIGHAVKQLYPDAKMAIGPVIQGGFYYDIDHAPFSLDDIAAIEQRIQKLVKKNYDVIRKRVTLDEAIRVFSERNEPYKVEIIQGLDKSITHVNLYIHEEYVDMCRGPHVPNTRFLRHFKLLKVSGAYWRGDSNNQSLQRIYGTAWNSENELNEYLAALKEAEKSDHRNIGKRLDLFHMQEEAPGMVFWHAKGWAINKTIVNYIRERLESFGYDEIQTPQLVDRSLWKKSGHTDKYSENMFVTHIEGREYAVKPMNCPCHIQVFNDGLRSYKDLPIRYAEFGCCHRYEPSGSLRGLMRVRSMVQDDGHIFCQESQILSEVALFTGQVFQVYQDFGFEQKNIAIKIATRPEKRIGSDEVWDRAETILQDAVKKAGFNYEILPGEGAFYGPKVEFHLKDRMGREWQCGTIQLDHMIPDRLGARFINEQGNKEVPVMLHRAMLGSVERFIGILIEHYAGALPTWLAPHQIAIMNISEKQTDFCRDLHDKLKAHGLKVKLDIRNEKIGYKIRENTLMKIPYLIVIGNAEVESNQLSLRMGTGEDLGRVEMSDFISLVSNDIQCKYYSPSVALAQKQHDGI</sequence>
<dbReference type="PANTHER" id="PTHR11451">
    <property type="entry name" value="THREONINE-TRNA LIGASE"/>
    <property type="match status" value="1"/>
</dbReference>
<dbReference type="EC" id="6.1.1.3" evidence="13"/>
<dbReference type="SMART" id="SM00863">
    <property type="entry name" value="tRNA_SAD"/>
    <property type="match status" value="1"/>
</dbReference>
<name>A0ABU4S649_9GAMM</name>
<reference evidence="17" key="1">
    <citation type="journal article" date="2024" name="Toxins">
        <title>Genome Sequence Analysis of Native Xenorhabdus Strains Isolated from Entomopathogenic Nematodes in Argentina.</title>
        <authorList>
            <person name="Palma L."/>
            <person name="Frizzo L."/>
            <person name="Kaiser S."/>
            <person name="Berry C."/>
            <person name="Caballero P."/>
            <person name="Bode H.B."/>
            <person name="Del Valle E.E."/>
        </authorList>
    </citation>
    <scope>NUCLEOTIDE SEQUENCE [LARGE SCALE GENOMIC DNA]</scope>
    <source>
        <strain evidence="17">12</strain>
    </source>
</reference>
<evidence type="ECO:0000256" key="12">
    <source>
        <dbReference type="ARBA" id="ARBA00049515"/>
    </source>
</evidence>
<dbReference type="InterPro" id="IPR045864">
    <property type="entry name" value="aa-tRNA-synth_II/BPL/LPL"/>
</dbReference>
<dbReference type="InterPro" id="IPR036621">
    <property type="entry name" value="Anticodon-bd_dom_sf"/>
</dbReference>
<dbReference type="PRINTS" id="PR01047">
    <property type="entry name" value="TRNASYNTHTHR"/>
</dbReference>
<dbReference type="EMBL" id="VCDN01000014">
    <property type="protein sequence ID" value="MDX7986674.1"/>
    <property type="molecule type" value="Genomic_DNA"/>
</dbReference>
<evidence type="ECO:0000256" key="4">
    <source>
        <dbReference type="ARBA" id="ARBA00022598"/>
    </source>
</evidence>
<dbReference type="Pfam" id="PF03129">
    <property type="entry name" value="HGTP_anticodon"/>
    <property type="match status" value="1"/>
</dbReference>
<dbReference type="InterPro" id="IPR004095">
    <property type="entry name" value="TGS"/>
</dbReference>
<keyword evidence="9 13" id="KW-0694">RNA-binding</keyword>
<dbReference type="InterPro" id="IPR012947">
    <property type="entry name" value="tRNA_SAD"/>
</dbReference>
<keyword evidence="3 13" id="KW-0820">tRNA-binding</keyword>
<accession>A0ABU4S649</accession>
<evidence type="ECO:0000256" key="8">
    <source>
        <dbReference type="ARBA" id="ARBA00022840"/>
    </source>
</evidence>
<dbReference type="RefSeq" id="WP_319929124.1">
    <property type="nucleotide sequence ID" value="NZ_VCDN01000014.1"/>
</dbReference>
<dbReference type="Gene3D" id="3.10.20.30">
    <property type="match status" value="1"/>
</dbReference>
<dbReference type="PROSITE" id="PS50862">
    <property type="entry name" value="AA_TRNA_LIGASE_II"/>
    <property type="match status" value="1"/>
</dbReference>
<evidence type="ECO:0000256" key="5">
    <source>
        <dbReference type="ARBA" id="ARBA00022723"/>
    </source>
</evidence>
<dbReference type="CDD" id="cd01667">
    <property type="entry name" value="TGS_ThrRS"/>
    <property type="match status" value="1"/>
</dbReference>
<organism evidence="16 17">
    <name type="scientific">Xenorhabdus santafensis</name>
    <dbReference type="NCBI Taxonomy" id="2582833"/>
    <lineage>
        <taxon>Bacteria</taxon>
        <taxon>Pseudomonadati</taxon>
        <taxon>Pseudomonadota</taxon>
        <taxon>Gammaproteobacteria</taxon>
        <taxon>Enterobacterales</taxon>
        <taxon>Morganellaceae</taxon>
        <taxon>Xenorhabdus</taxon>
    </lineage>
</organism>
<keyword evidence="7 13" id="KW-0862">Zinc</keyword>
<dbReference type="GO" id="GO:0004829">
    <property type="term" value="F:threonine-tRNA ligase activity"/>
    <property type="evidence" value="ECO:0007669"/>
    <property type="project" value="UniProtKB-EC"/>
</dbReference>
<evidence type="ECO:0000256" key="2">
    <source>
        <dbReference type="ARBA" id="ARBA00022490"/>
    </source>
</evidence>
<feature type="binding site" evidence="13">
    <location>
        <position position="333"/>
    </location>
    <ligand>
        <name>Zn(2+)</name>
        <dbReference type="ChEBI" id="CHEBI:29105"/>
        <note>catalytic</note>
    </ligand>
</feature>
<keyword evidence="6 13" id="KW-0547">Nucleotide-binding</keyword>
<dbReference type="SUPFAM" id="SSF52954">
    <property type="entry name" value="Class II aaRS ABD-related"/>
    <property type="match status" value="1"/>
</dbReference>